<accession>A0A3P7JA11</accession>
<evidence type="ECO:0000313" key="2">
    <source>
        <dbReference type="EMBL" id="VDM82311.1"/>
    </source>
</evidence>
<feature type="region of interest" description="Disordered" evidence="1">
    <location>
        <begin position="12"/>
        <end position="32"/>
    </location>
</feature>
<evidence type="ECO:0000256" key="1">
    <source>
        <dbReference type="SAM" id="MobiDB-lite"/>
    </source>
</evidence>
<protein>
    <submittedName>
        <fullName evidence="2">Uncharacterized protein</fullName>
    </submittedName>
</protein>
<dbReference type="Proteomes" id="UP000270094">
    <property type="component" value="Unassembled WGS sequence"/>
</dbReference>
<keyword evidence="3" id="KW-1185">Reference proteome</keyword>
<sequence>MFIALIDMNVKGKDEKSPPNCEKSKEKEAELTSPGALLNKLEEYVSDAIDNKRNIDRKVLDALLGAINVQVQKEPLSVRKLILDKQLVLPNTISFPPSLTVDMLIEHDPDHPLSKVITRMFGEERPKLNEAEKKERQNLKLHNNAPHMTKLLLDIGQDLVQESTYCDIVHARNLPETPKNIETYKQ</sequence>
<proteinExistence type="predicted"/>
<evidence type="ECO:0000313" key="3">
    <source>
        <dbReference type="Proteomes" id="UP000270094"/>
    </source>
</evidence>
<reference evidence="2 3" key="1">
    <citation type="submission" date="2018-11" db="EMBL/GenBank/DDBJ databases">
        <authorList>
            <consortium name="Pathogen Informatics"/>
        </authorList>
    </citation>
    <scope>NUCLEOTIDE SEQUENCE [LARGE SCALE GENOMIC DNA]</scope>
</reference>
<gene>
    <name evidence="2" type="ORF">SVUK_LOCUS17309</name>
</gene>
<dbReference type="AlphaFoldDB" id="A0A3P7JA11"/>
<feature type="compositionally biased region" description="Basic and acidic residues" evidence="1">
    <location>
        <begin position="12"/>
        <end position="30"/>
    </location>
</feature>
<dbReference type="EMBL" id="UYYB01117011">
    <property type="protein sequence ID" value="VDM82311.1"/>
    <property type="molecule type" value="Genomic_DNA"/>
</dbReference>
<organism evidence="2 3">
    <name type="scientific">Strongylus vulgaris</name>
    <name type="common">Blood worm</name>
    <dbReference type="NCBI Taxonomy" id="40348"/>
    <lineage>
        <taxon>Eukaryota</taxon>
        <taxon>Metazoa</taxon>
        <taxon>Ecdysozoa</taxon>
        <taxon>Nematoda</taxon>
        <taxon>Chromadorea</taxon>
        <taxon>Rhabditida</taxon>
        <taxon>Rhabditina</taxon>
        <taxon>Rhabditomorpha</taxon>
        <taxon>Strongyloidea</taxon>
        <taxon>Strongylidae</taxon>
        <taxon>Strongylus</taxon>
    </lineage>
</organism>
<feature type="non-terminal residue" evidence="2">
    <location>
        <position position="186"/>
    </location>
</feature>
<dbReference type="OrthoDB" id="6110130at2759"/>
<name>A0A3P7JA11_STRVU</name>